<dbReference type="GO" id="GO:0004851">
    <property type="term" value="F:uroporphyrin-III C-methyltransferase activity"/>
    <property type="evidence" value="ECO:0007669"/>
    <property type="project" value="UniProtKB-EC"/>
</dbReference>
<keyword evidence="3" id="KW-0808">Transferase</keyword>
<gene>
    <name evidence="8" type="primary">cysG</name>
    <name evidence="8" type="ORF">GCM10011575_25200</name>
</gene>
<evidence type="ECO:0000259" key="7">
    <source>
        <dbReference type="Pfam" id="PF00590"/>
    </source>
</evidence>
<accession>A0A917W5T2</accession>
<dbReference type="Gene3D" id="3.30.950.10">
    <property type="entry name" value="Methyltransferase, Cobalt-precorrin-4 Transmethylase, Domain 2"/>
    <property type="match status" value="1"/>
</dbReference>
<evidence type="ECO:0000256" key="2">
    <source>
        <dbReference type="ARBA" id="ARBA00022603"/>
    </source>
</evidence>
<dbReference type="CDD" id="cd11642">
    <property type="entry name" value="SUMT"/>
    <property type="match status" value="1"/>
</dbReference>
<organism evidence="8 9">
    <name type="scientific">Microlunatus endophyticus</name>
    <dbReference type="NCBI Taxonomy" id="1716077"/>
    <lineage>
        <taxon>Bacteria</taxon>
        <taxon>Bacillati</taxon>
        <taxon>Actinomycetota</taxon>
        <taxon>Actinomycetes</taxon>
        <taxon>Propionibacteriales</taxon>
        <taxon>Propionibacteriaceae</taxon>
        <taxon>Microlunatus</taxon>
    </lineage>
</organism>
<proteinExistence type="predicted"/>
<dbReference type="FunFam" id="3.30.950.10:FF:000001">
    <property type="entry name" value="Siroheme synthase"/>
    <property type="match status" value="1"/>
</dbReference>
<dbReference type="FunFam" id="3.40.1010.10:FF:000001">
    <property type="entry name" value="Siroheme synthase"/>
    <property type="match status" value="1"/>
</dbReference>
<dbReference type="InterPro" id="IPR006366">
    <property type="entry name" value="CobA/CysG_C"/>
</dbReference>
<dbReference type="InterPro" id="IPR035996">
    <property type="entry name" value="4pyrrol_Methylase_sf"/>
</dbReference>
<dbReference type="Gene3D" id="3.40.1010.10">
    <property type="entry name" value="Cobalt-precorrin-4 Transmethylase, Domain 1"/>
    <property type="match status" value="1"/>
</dbReference>
<keyword evidence="5" id="KW-0627">Porphyrin biosynthesis</keyword>
<dbReference type="InterPro" id="IPR014776">
    <property type="entry name" value="4pyrrole_Mease_sub2"/>
</dbReference>
<evidence type="ECO:0000313" key="9">
    <source>
        <dbReference type="Proteomes" id="UP000613840"/>
    </source>
</evidence>
<feature type="domain" description="Tetrapyrrole methylase" evidence="7">
    <location>
        <begin position="124"/>
        <end position="337"/>
    </location>
</feature>
<dbReference type="SUPFAM" id="SSF53790">
    <property type="entry name" value="Tetrapyrrole methylase"/>
    <property type="match status" value="1"/>
</dbReference>
<dbReference type="InterPro" id="IPR000878">
    <property type="entry name" value="4pyrrol_Mease"/>
</dbReference>
<dbReference type="NCBIfam" id="NF004790">
    <property type="entry name" value="PRK06136.1"/>
    <property type="match status" value="1"/>
</dbReference>
<keyword evidence="9" id="KW-1185">Reference proteome</keyword>
<protein>
    <recommendedName>
        <fullName evidence="1">uroporphyrinogen-III C-methyltransferase</fullName>
        <ecNumber evidence="1">2.1.1.107</ecNumber>
    </recommendedName>
</protein>
<name>A0A917W5T2_9ACTN</name>
<reference evidence="8" key="2">
    <citation type="submission" date="2020-09" db="EMBL/GenBank/DDBJ databases">
        <authorList>
            <person name="Sun Q."/>
            <person name="Zhou Y."/>
        </authorList>
    </citation>
    <scope>NUCLEOTIDE SEQUENCE</scope>
    <source>
        <strain evidence="8">CGMCC 4.7306</strain>
    </source>
</reference>
<feature type="region of interest" description="Disordered" evidence="6">
    <location>
        <begin position="98"/>
        <end position="121"/>
    </location>
</feature>
<dbReference type="InterPro" id="IPR014777">
    <property type="entry name" value="4pyrrole_Mease_sub1"/>
</dbReference>
<evidence type="ECO:0000256" key="4">
    <source>
        <dbReference type="ARBA" id="ARBA00022691"/>
    </source>
</evidence>
<evidence type="ECO:0000313" key="8">
    <source>
        <dbReference type="EMBL" id="GGL65749.1"/>
    </source>
</evidence>
<evidence type="ECO:0000256" key="1">
    <source>
        <dbReference type="ARBA" id="ARBA00012162"/>
    </source>
</evidence>
<feature type="compositionally biased region" description="Basic and acidic residues" evidence="6">
    <location>
        <begin position="110"/>
        <end position="121"/>
    </location>
</feature>
<comment type="caution">
    <text evidence="8">The sequence shown here is derived from an EMBL/GenBank/DDBJ whole genome shotgun (WGS) entry which is preliminary data.</text>
</comment>
<dbReference type="GO" id="GO:0032259">
    <property type="term" value="P:methylation"/>
    <property type="evidence" value="ECO:0007669"/>
    <property type="project" value="UniProtKB-KW"/>
</dbReference>
<reference evidence="8" key="1">
    <citation type="journal article" date="2014" name="Int. J. Syst. Evol. Microbiol.">
        <title>Complete genome sequence of Corynebacterium casei LMG S-19264T (=DSM 44701T), isolated from a smear-ripened cheese.</title>
        <authorList>
            <consortium name="US DOE Joint Genome Institute (JGI-PGF)"/>
            <person name="Walter F."/>
            <person name="Albersmeier A."/>
            <person name="Kalinowski J."/>
            <person name="Ruckert C."/>
        </authorList>
    </citation>
    <scope>NUCLEOTIDE SEQUENCE</scope>
    <source>
        <strain evidence="8">CGMCC 4.7306</strain>
    </source>
</reference>
<sequence length="362" mass="36347">MVVIGASNPSPAEVAALLQADARVQVYATEPGPAVQDLADRVRLQLSRLSPTAFTADGALLARILDGVALVITDGGTEADRAVLAAAEKVGVVAVRLTPGGQESGGQESGGHEPGQDGPDRVGRVVLVGGGPGDPGLLTIAGMEAIRSADVIATDRLAPLAALANARVDAEIIDVGKIPRGPGVGQQTIEELLVDRARRGKTVVRFKGGDSFVFGRGGEEWQTCAAAGIPVTVIPGVTSASAAPAAAGIPLTHRQLSQGFTVVTGHVPPGDPRSKIDWPSLATSGLTLVIMMGMANLQSIAETLINHGLAAQTPAAVVADGTLATMRSVRAPLAEIAAQAAKAGLGAPATVVIGAVAGFTLS</sequence>
<dbReference type="PANTHER" id="PTHR45790">
    <property type="entry name" value="SIROHEME SYNTHASE-RELATED"/>
    <property type="match status" value="1"/>
</dbReference>
<keyword evidence="4" id="KW-0949">S-adenosyl-L-methionine</keyword>
<dbReference type="EMBL" id="BMMZ01000005">
    <property type="protein sequence ID" value="GGL65749.1"/>
    <property type="molecule type" value="Genomic_DNA"/>
</dbReference>
<keyword evidence="2" id="KW-0489">Methyltransferase</keyword>
<evidence type="ECO:0000256" key="5">
    <source>
        <dbReference type="ARBA" id="ARBA00023244"/>
    </source>
</evidence>
<dbReference type="Proteomes" id="UP000613840">
    <property type="component" value="Unassembled WGS sequence"/>
</dbReference>
<dbReference type="Pfam" id="PF00590">
    <property type="entry name" value="TP_methylase"/>
    <property type="match status" value="1"/>
</dbReference>
<dbReference type="EC" id="2.1.1.107" evidence="1"/>
<evidence type="ECO:0000256" key="3">
    <source>
        <dbReference type="ARBA" id="ARBA00022679"/>
    </source>
</evidence>
<evidence type="ECO:0000256" key="6">
    <source>
        <dbReference type="SAM" id="MobiDB-lite"/>
    </source>
</evidence>
<dbReference type="NCBIfam" id="TIGR01469">
    <property type="entry name" value="cobA_cysG_Cterm"/>
    <property type="match status" value="1"/>
</dbReference>
<dbReference type="AlphaFoldDB" id="A0A917W5T2"/>
<dbReference type="PANTHER" id="PTHR45790:SF3">
    <property type="entry name" value="S-ADENOSYL-L-METHIONINE-DEPENDENT UROPORPHYRINOGEN III METHYLTRANSFERASE, CHLOROPLASTIC"/>
    <property type="match status" value="1"/>
</dbReference>
<dbReference type="InterPro" id="IPR050161">
    <property type="entry name" value="Siro_Cobalamin_biosynth"/>
</dbReference>
<dbReference type="GO" id="GO:0019354">
    <property type="term" value="P:siroheme biosynthetic process"/>
    <property type="evidence" value="ECO:0007669"/>
    <property type="project" value="InterPro"/>
</dbReference>